<reference evidence="2" key="1">
    <citation type="submission" date="2016-11" db="EMBL/GenBank/DDBJ databases">
        <authorList>
            <person name="Varghese N."/>
            <person name="Submissions S."/>
        </authorList>
    </citation>
    <scope>NUCLEOTIDE SEQUENCE [LARGE SCALE GENOMIC DNA]</scope>
    <source>
        <strain evidence="2">CGMCC 1.8995</strain>
    </source>
</reference>
<dbReference type="RefSeq" id="WP_073323505.1">
    <property type="nucleotide sequence ID" value="NZ_FQWD01000004.1"/>
</dbReference>
<sequence length="238" mass="27770">MKSVQERLLQFVRRDGRRDASFVFLTIEDGGPMQSVPHLNETLDCDGAWEPETRTRLPYSLGRPGVIIPKLMTLFASEGENLSNWRHYRDNALYLNNEINLKFYPIARKKQSDEWPQELTEYTGLDANQYLGWCLSNRPAMFTEQYKDVLLDKTLIVILAEHSGWLQVLNKIYTVARHQDVTNQKGRLIYTLYFDADDRLLYAYFPMFRPGVSHAQMKQFSQEVLQHKALSGKIYVPD</sequence>
<proteinExistence type="predicted"/>
<dbReference type="AlphaFoldDB" id="A0A1M5LWM7"/>
<name>A0A1M5LWM7_9ALTE</name>
<organism evidence="1 2">
    <name type="scientific">Marisediminitalea aggregata</name>
    <dbReference type="NCBI Taxonomy" id="634436"/>
    <lineage>
        <taxon>Bacteria</taxon>
        <taxon>Pseudomonadati</taxon>
        <taxon>Pseudomonadota</taxon>
        <taxon>Gammaproteobacteria</taxon>
        <taxon>Alteromonadales</taxon>
        <taxon>Alteromonadaceae</taxon>
        <taxon>Marisediminitalea</taxon>
    </lineage>
</organism>
<dbReference type="Proteomes" id="UP000184520">
    <property type="component" value="Unassembled WGS sequence"/>
</dbReference>
<evidence type="ECO:0000313" key="2">
    <source>
        <dbReference type="Proteomes" id="UP000184520"/>
    </source>
</evidence>
<keyword evidence="2" id="KW-1185">Reference proteome</keyword>
<accession>A0A1M5LWM7</accession>
<evidence type="ECO:0000313" key="1">
    <source>
        <dbReference type="EMBL" id="SHG69411.1"/>
    </source>
</evidence>
<dbReference type="STRING" id="634436.SAMN05216361_2817"/>
<gene>
    <name evidence="1" type="ORF">SAMN05216361_2817</name>
</gene>
<protein>
    <submittedName>
        <fullName evidence="1">Uncharacterized protein</fullName>
    </submittedName>
</protein>
<dbReference type="EMBL" id="FQWD01000004">
    <property type="protein sequence ID" value="SHG69411.1"/>
    <property type="molecule type" value="Genomic_DNA"/>
</dbReference>